<keyword evidence="3" id="KW-0597">Phosphoprotein</keyword>
<comment type="function">
    <text evidence="4">Functions as a two-component phosphorelay mediators between cytokinin sensor histidine kinases and response regulators (B-type ARRs). Plays an important role in propagating cytokinin signal transduction.</text>
</comment>
<dbReference type="FunFam" id="1.20.120.160:FF:000005">
    <property type="entry name" value="Histidine-containing phosphotransfer protein 4"/>
    <property type="match status" value="1"/>
</dbReference>
<dbReference type="GO" id="GO:0009736">
    <property type="term" value="P:cytokinin-activated signaling pathway"/>
    <property type="evidence" value="ECO:0007669"/>
    <property type="project" value="UniProtKB-KW"/>
</dbReference>
<dbReference type="InterPro" id="IPR045871">
    <property type="entry name" value="AHP1-5/YPD1"/>
</dbReference>
<dbReference type="InterPro" id="IPR008207">
    <property type="entry name" value="Sig_transdc_His_kin_Hpt_dom"/>
</dbReference>
<dbReference type="PANTHER" id="PTHR28242">
    <property type="entry name" value="PHOSPHORELAY INTERMEDIATE PROTEIN YPD1"/>
    <property type="match status" value="1"/>
</dbReference>
<evidence type="ECO:0000313" key="6">
    <source>
        <dbReference type="EMBL" id="KAK1436073.1"/>
    </source>
</evidence>
<dbReference type="EMBL" id="JAUHHV010000001">
    <property type="protein sequence ID" value="KAK1436073.1"/>
    <property type="molecule type" value="Genomic_DNA"/>
</dbReference>
<sequence>MELNHIMRQSKFTRNSLFEQGYLDEQFTQLEDLQDDANPNFVKEIVTLFFSDSTRLIRNVETALESYPLDFCKLDDYMHQFMGSSSSIGAKKVKEECTQFQECCKARNGQGCIRAFQRVKQEHATLKRKLETYFQILKQGAKTSKVE</sequence>
<dbReference type="InterPro" id="IPR036641">
    <property type="entry name" value="HPT_dom_sf"/>
</dbReference>
<comment type="domain">
    <text evidence="4">Histidine-containing phosphotransfer domain (HPt) contains an active histidine that mediates the phosphotransfer.</text>
</comment>
<dbReference type="GO" id="GO:0043424">
    <property type="term" value="F:protein histidine kinase binding"/>
    <property type="evidence" value="ECO:0007669"/>
    <property type="project" value="UniProtKB-UniRule"/>
</dbReference>
<dbReference type="GO" id="GO:0000160">
    <property type="term" value="P:phosphorelay signal transduction system"/>
    <property type="evidence" value="ECO:0007669"/>
    <property type="project" value="UniProtKB-UniRule"/>
</dbReference>
<proteinExistence type="predicted"/>
<reference evidence="6" key="1">
    <citation type="journal article" date="2023" name="bioRxiv">
        <title>Improved chromosome-level genome assembly for marigold (Tagetes erecta).</title>
        <authorList>
            <person name="Jiang F."/>
            <person name="Yuan L."/>
            <person name="Wang S."/>
            <person name="Wang H."/>
            <person name="Xu D."/>
            <person name="Wang A."/>
            <person name="Fan W."/>
        </authorList>
    </citation>
    <scope>NUCLEOTIDE SEQUENCE</scope>
    <source>
        <strain evidence="6">WSJ</strain>
        <tissue evidence="6">Leaf</tissue>
    </source>
</reference>
<evidence type="ECO:0000256" key="1">
    <source>
        <dbReference type="ARBA" id="ARBA00022864"/>
    </source>
</evidence>
<protein>
    <recommendedName>
        <fullName evidence="4">Histidine-containing phosphotransfer protein</fullName>
    </recommendedName>
</protein>
<dbReference type="PROSITE" id="PS50894">
    <property type="entry name" value="HPT"/>
    <property type="match status" value="1"/>
</dbReference>
<evidence type="ECO:0000256" key="2">
    <source>
        <dbReference type="ARBA" id="ARBA00023012"/>
    </source>
</evidence>
<keyword evidence="2 4" id="KW-0902">Two-component regulatory system</keyword>
<gene>
    <name evidence="6" type="ORF">QVD17_01848</name>
</gene>
<accession>A0AAD8LAI7</accession>
<evidence type="ECO:0000256" key="3">
    <source>
        <dbReference type="PROSITE-ProRule" id="PRU00110"/>
    </source>
</evidence>
<comment type="subcellular location">
    <subcellularLocation>
        <location evidence="4">Cytoplasm</location>
        <location evidence="4">Cytosol</location>
    </subcellularLocation>
    <subcellularLocation>
        <location evidence="4">Nucleus</location>
    </subcellularLocation>
</comment>
<dbReference type="GO" id="GO:0005829">
    <property type="term" value="C:cytosol"/>
    <property type="evidence" value="ECO:0007669"/>
    <property type="project" value="UniProtKB-SubCell"/>
</dbReference>
<comment type="caution">
    <text evidence="6">The sequence shown here is derived from an EMBL/GenBank/DDBJ whole genome shotgun (WGS) entry which is preliminary data.</text>
</comment>
<dbReference type="AlphaFoldDB" id="A0AAD8LAI7"/>
<evidence type="ECO:0000259" key="5">
    <source>
        <dbReference type="PROSITE" id="PS50894"/>
    </source>
</evidence>
<feature type="modified residue" description="Phosphohistidine" evidence="3">
    <location>
        <position position="79"/>
    </location>
</feature>
<keyword evidence="1 4" id="KW-0932">Cytokinin signaling pathway</keyword>
<dbReference type="PANTHER" id="PTHR28242:SF51">
    <property type="entry name" value="HISTIDINE-CONTAINING PHOSPHOTRANSFER PROTEIN"/>
    <property type="match status" value="1"/>
</dbReference>
<evidence type="ECO:0000256" key="4">
    <source>
        <dbReference type="RuleBase" id="RU369004"/>
    </source>
</evidence>
<keyword evidence="7" id="KW-1185">Reference proteome</keyword>
<dbReference type="GO" id="GO:0009927">
    <property type="term" value="F:histidine phosphotransfer kinase activity"/>
    <property type="evidence" value="ECO:0007669"/>
    <property type="project" value="UniProtKB-UniRule"/>
</dbReference>
<dbReference type="Proteomes" id="UP001229421">
    <property type="component" value="Unassembled WGS sequence"/>
</dbReference>
<feature type="domain" description="HPt" evidence="5">
    <location>
        <begin position="38"/>
        <end position="133"/>
    </location>
</feature>
<dbReference type="SUPFAM" id="SSF47226">
    <property type="entry name" value="Histidine-containing phosphotransfer domain, HPT domain"/>
    <property type="match status" value="1"/>
</dbReference>
<organism evidence="6 7">
    <name type="scientific">Tagetes erecta</name>
    <name type="common">African marigold</name>
    <dbReference type="NCBI Taxonomy" id="13708"/>
    <lineage>
        <taxon>Eukaryota</taxon>
        <taxon>Viridiplantae</taxon>
        <taxon>Streptophyta</taxon>
        <taxon>Embryophyta</taxon>
        <taxon>Tracheophyta</taxon>
        <taxon>Spermatophyta</taxon>
        <taxon>Magnoliopsida</taxon>
        <taxon>eudicotyledons</taxon>
        <taxon>Gunneridae</taxon>
        <taxon>Pentapetalae</taxon>
        <taxon>asterids</taxon>
        <taxon>campanulids</taxon>
        <taxon>Asterales</taxon>
        <taxon>Asteraceae</taxon>
        <taxon>Asteroideae</taxon>
        <taxon>Heliantheae alliance</taxon>
        <taxon>Tageteae</taxon>
        <taxon>Tagetes</taxon>
    </lineage>
</organism>
<dbReference type="GO" id="GO:0005634">
    <property type="term" value="C:nucleus"/>
    <property type="evidence" value="ECO:0007669"/>
    <property type="project" value="UniProtKB-SubCell"/>
</dbReference>
<dbReference type="Pfam" id="PF01627">
    <property type="entry name" value="Hpt"/>
    <property type="match status" value="1"/>
</dbReference>
<name>A0AAD8LAI7_TARER</name>
<dbReference type="Gene3D" id="1.20.120.160">
    <property type="entry name" value="HPT domain"/>
    <property type="match status" value="1"/>
</dbReference>
<evidence type="ECO:0000313" key="7">
    <source>
        <dbReference type="Proteomes" id="UP001229421"/>
    </source>
</evidence>